<keyword evidence="2" id="KW-0812">Transmembrane</keyword>
<gene>
    <name evidence="3" type="ORF">ACH3VR_20595</name>
</gene>
<protein>
    <submittedName>
        <fullName evidence="3">Uncharacterized protein</fullName>
    </submittedName>
</protein>
<organism evidence="3 4">
    <name type="scientific">Microbacterium alkaliflavum</name>
    <dbReference type="NCBI Taxonomy" id="3248839"/>
    <lineage>
        <taxon>Bacteria</taxon>
        <taxon>Bacillati</taxon>
        <taxon>Actinomycetota</taxon>
        <taxon>Actinomycetes</taxon>
        <taxon>Micrococcales</taxon>
        <taxon>Microbacteriaceae</taxon>
        <taxon>Microbacterium</taxon>
    </lineage>
</organism>
<name>A0ABW7QD15_9MICO</name>
<dbReference type="Proteomes" id="UP001610861">
    <property type="component" value="Unassembled WGS sequence"/>
</dbReference>
<feature type="transmembrane region" description="Helical" evidence="2">
    <location>
        <begin position="50"/>
        <end position="76"/>
    </location>
</feature>
<proteinExistence type="predicted"/>
<accession>A0ABW7QD15</accession>
<comment type="caution">
    <text evidence="3">The sequence shown here is derived from an EMBL/GenBank/DDBJ whole genome shotgun (WGS) entry which is preliminary data.</text>
</comment>
<sequence length="389" mass="40394">MDREVIGTSPEDATAPSDDSATPPPSPPQDHGTGAEAPPKKSAPRRRARLGVDLALLGVVGVVLVAAVAAGAASLYREFYSPSAFVERYLDLLAEGHAADALGVAGVSVDSAELEAAGLPATASDALLRSAALATLADVHIVSETPHGTHTDVVVEYRAGRYPGQTTFEVERDGTIGVAPTWRFAKSPLAVVDLTVRGSMEFEVNGFSIDKRQVSVDGVDADPGASVPLLVFSPGVYSVSVDTALSSTPGIAVLSDSPLHSTKVDVQAEPTAQFKAVVQEKVEAFLSACATQDVLLPTACPFGYTVEDRIVSAPKWSIVQQPAVSVAPDGANWAIPQAEATAHIEVDIRSLFDGTVRHVSEDVPFLLTGKITVQPDGSASIVVVGTDTL</sequence>
<reference evidence="3 4" key="1">
    <citation type="submission" date="2024-09" db="EMBL/GenBank/DDBJ databases">
        <authorList>
            <person name="Pan X."/>
        </authorList>
    </citation>
    <scope>NUCLEOTIDE SEQUENCE [LARGE SCALE GENOMIC DNA]</scope>
    <source>
        <strain evidence="3 4">B2969</strain>
    </source>
</reference>
<evidence type="ECO:0000256" key="1">
    <source>
        <dbReference type="SAM" id="MobiDB-lite"/>
    </source>
</evidence>
<evidence type="ECO:0000313" key="3">
    <source>
        <dbReference type="EMBL" id="MFH8252777.1"/>
    </source>
</evidence>
<dbReference type="EMBL" id="JBIQWL010000012">
    <property type="protein sequence ID" value="MFH8252777.1"/>
    <property type="molecule type" value="Genomic_DNA"/>
</dbReference>
<feature type="compositionally biased region" description="Low complexity" evidence="1">
    <location>
        <begin position="12"/>
        <end position="21"/>
    </location>
</feature>
<evidence type="ECO:0000313" key="4">
    <source>
        <dbReference type="Proteomes" id="UP001610861"/>
    </source>
</evidence>
<keyword evidence="4" id="KW-1185">Reference proteome</keyword>
<keyword evidence="2" id="KW-1133">Transmembrane helix</keyword>
<feature type="region of interest" description="Disordered" evidence="1">
    <location>
        <begin position="1"/>
        <end position="45"/>
    </location>
</feature>
<keyword evidence="2" id="KW-0472">Membrane</keyword>
<evidence type="ECO:0000256" key="2">
    <source>
        <dbReference type="SAM" id="Phobius"/>
    </source>
</evidence>
<dbReference type="RefSeq" id="WP_397558208.1">
    <property type="nucleotide sequence ID" value="NZ_JBIQWL010000012.1"/>
</dbReference>